<protein>
    <submittedName>
        <fullName evidence="2">Uncharacterized protein</fullName>
    </submittedName>
</protein>
<organism evidence="2 3">
    <name type="scientific">Skeletonema marinoi</name>
    <dbReference type="NCBI Taxonomy" id="267567"/>
    <lineage>
        <taxon>Eukaryota</taxon>
        <taxon>Sar</taxon>
        <taxon>Stramenopiles</taxon>
        <taxon>Ochrophyta</taxon>
        <taxon>Bacillariophyta</taxon>
        <taxon>Coscinodiscophyceae</taxon>
        <taxon>Thalassiosirophycidae</taxon>
        <taxon>Thalassiosirales</taxon>
        <taxon>Skeletonemataceae</taxon>
        <taxon>Skeletonema</taxon>
        <taxon>Skeletonema marinoi-dohrnii complex</taxon>
    </lineage>
</organism>
<dbReference type="Proteomes" id="UP001224775">
    <property type="component" value="Unassembled WGS sequence"/>
</dbReference>
<reference evidence="2" key="1">
    <citation type="submission" date="2023-06" db="EMBL/GenBank/DDBJ databases">
        <title>Survivors Of The Sea: Transcriptome response of Skeletonema marinoi to long-term dormancy.</title>
        <authorList>
            <person name="Pinder M.I.M."/>
            <person name="Kourtchenko O."/>
            <person name="Robertson E.K."/>
            <person name="Larsson T."/>
            <person name="Maumus F."/>
            <person name="Osuna-Cruz C.M."/>
            <person name="Vancaester E."/>
            <person name="Stenow R."/>
            <person name="Vandepoele K."/>
            <person name="Ploug H."/>
            <person name="Bruchert V."/>
            <person name="Godhe A."/>
            <person name="Topel M."/>
        </authorList>
    </citation>
    <scope>NUCLEOTIDE SEQUENCE</scope>
    <source>
        <strain evidence="2">R05AC</strain>
    </source>
</reference>
<feature type="region of interest" description="Disordered" evidence="1">
    <location>
        <begin position="325"/>
        <end position="345"/>
    </location>
</feature>
<proteinExistence type="predicted"/>
<evidence type="ECO:0000256" key="1">
    <source>
        <dbReference type="SAM" id="MobiDB-lite"/>
    </source>
</evidence>
<dbReference type="EMBL" id="JATAAI010000045">
    <property type="protein sequence ID" value="KAK1733743.1"/>
    <property type="molecule type" value="Genomic_DNA"/>
</dbReference>
<evidence type="ECO:0000313" key="2">
    <source>
        <dbReference type="EMBL" id="KAK1733743.1"/>
    </source>
</evidence>
<gene>
    <name evidence="2" type="ORF">QTG54_015598</name>
</gene>
<dbReference type="AlphaFoldDB" id="A0AAD8XUM3"/>
<keyword evidence="3" id="KW-1185">Reference proteome</keyword>
<evidence type="ECO:0000313" key="3">
    <source>
        <dbReference type="Proteomes" id="UP001224775"/>
    </source>
</evidence>
<feature type="compositionally biased region" description="Acidic residues" evidence="1">
    <location>
        <begin position="336"/>
        <end position="345"/>
    </location>
</feature>
<feature type="compositionally biased region" description="Low complexity" evidence="1">
    <location>
        <begin position="127"/>
        <end position="141"/>
    </location>
</feature>
<comment type="caution">
    <text evidence="2">The sequence shown here is derived from an EMBL/GenBank/DDBJ whole genome shotgun (WGS) entry which is preliminary data.</text>
</comment>
<feature type="compositionally biased region" description="Basic and acidic residues" evidence="1">
    <location>
        <begin position="104"/>
        <end position="117"/>
    </location>
</feature>
<name>A0AAD8XUM3_9STRA</name>
<accession>A0AAD8XUM3</accession>
<feature type="region of interest" description="Disordered" evidence="1">
    <location>
        <begin position="104"/>
        <end position="145"/>
    </location>
</feature>
<sequence>MNYSLSRSVARAATRRELAKPPVAIDTITLFVDTSSQQPSNLAEPKSLRMFSSSHNNKIDGHQLSAVSVDLHAAQTKLLKEASYLTKTLYRKFLKSIQSLARGNERDETDFSEREQSELDQLDEFYSSSTTKDSTSNNTNNRVSLMAPPVNRQNELSSRANYYQAFTREHFDGHWNLLGKHGFHLGEEGNMRHGLGNAGGGQEGNRYEGGHHHLGGQMATQYSSHQVVARSSCVDSDDSSNKVIPQQQQQQQQYYMWREEQIEQFTYLITSGEEKRQWILNDYEFKDPCSKHWPEELRTRIRQFEESANALVKEMYRRRGWIHSSDHQQYARDASEDSDSDDDDF</sequence>
<feature type="compositionally biased region" description="Basic and acidic residues" evidence="1">
    <location>
        <begin position="325"/>
        <end position="335"/>
    </location>
</feature>